<evidence type="ECO:0000313" key="1">
    <source>
        <dbReference type="EMBL" id="NMH90875.1"/>
    </source>
</evidence>
<dbReference type="PANTHER" id="PTHR40036">
    <property type="entry name" value="MACROCIN O-METHYLTRANSFERASE"/>
    <property type="match status" value="1"/>
</dbReference>
<reference evidence="1 2" key="1">
    <citation type="submission" date="2020-04" db="EMBL/GenBank/DDBJ databases">
        <authorList>
            <person name="Klaysubun C."/>
            <person name="Duangmal K."/>
            <person name="Lipun K."/>
        </authorList>
    </citation>
    <scope>NUCLEOTIDE SEQUENCE [LARGE SCALE GENOMIC DNA]</scope>
    <source>
        <strain evidence="1 2">DSM 45300</strain>
    </source>
</reference>
<accession>A0A848DE77</accession>
<comment type="caution">
    <text evidence="1">The sequence shown here is derived from an EMBL/GenBank/DDBJ whole genome shotgun (WGS) entry which is preliminary data.</text>
</comment>
<dbReference type="SUPFAM" id="SSF53335">
    <property type="entry name" value="S-adenosyl-L-methionine-dependent methyltransferases"/>
    <property type="match status" value="1"/>
</dbReference>
<name>A0A848DE77_9PSEU</name>
<organism evidence="1 2">
    <name type="scientific">Pseudonocardia bannensis</name>
    <dbReference type="NCBI Taxonomy" id="630973"/>
    <lineage>
        <taxon>Bacteria</taxon>
        <taxon>Bacillati</taxon>
        <taxon>Actinomycetota</taxon>
        <taxon>Actinomycetes</taxon>
        <taxon>Pseudonocardiales</taxon>
        <taxon>Pseudonocardiaceae</taxon>
        <taxon>Pseudonocardia</taxon>
    </lineage>
</organism>
<protein>
    <submittedName>
        <fullName evidence="1">Class I SAM-dependent methyltransferase</fullName>
    </submittedName>
</protein>
<dbReference type="Proteomes" id="UP000586918">
    <property type="component" value="Unassembled WGS sequence"/>
</dbReference>
<dbReference type="InterPro" id="IPR008884">
    <property type="entry name" value="TylF_MeTrfase"/>
</dbReference>
<gene>
    <name evidence="1" type="ORF">HF519_04605</name>
</gene>
<dbReference type="Pfam" id="PF13578">
    <property type="entry name" value="Methyltransf_24"/>
    <property type="match status" value="1"/>
</dbReference>
<dbReference type="PANTHER" id="PTHR40036:SF1">
    <property type="entry name" value="MACROCIN O-METHYLTRANSFERASE"/>
    <property type="match status" value="1"/>
</dbReference>
<dbReference type="GO" id="GO:0008168">
    <property type="term" value="F:methyltransferase activity"/>
    <property type="evidence" value="ECO:0007669"/>
    <property type="project" value="UniProtKB-KW"/>
</dbReference>
<dbReference type="GO" id="GO:0032259">
    <property type="term" value="P:methylation"/>
    <property type="evidence" value="ECO:0007669"/>
    <property type="project" value="UniProtKB-KW"/>
</dbReference>
<dbReference type="Gene3D" id="3.40.50.150">
    <property type="entry name" value="Vaccinia Virus protein VP39"/>
    <property type="match status" value="1"/>
</dbReference>
<dbReference type="AlphaFoldDB" id="A0A848DE77"/>
<proteinExistence type="predicted"/>
<keyword evidence="1" id="KW-0808">Transferase</keyword>
<dbReference type="InterPro" id="IPR029063">
    <property type="entry name" value="SAM-dependent_MTases_sf"/>
</dbReference>
<keyword evidence="1" id="KW-0489">Methyltransferase</keyword>
<dbReference type="EMBL" id="JAAXKZ010000010">
    <property type="protein sequence ID" value="NMH90875.1"/>
    <property type="molecule type" value="Genomic_DNA"/>
</dbReference>
<evidence type="ECO:0000313" key="2">
    <source>
        <dbReference type="Proteomes" id="UP000586918"/>
    </source>
</evidence>
<keyword evidence="2" id="KW-1185">Reference proteome</keyword>
<sequence>MRGKLKRAVDEVVARQLAEQLADLRKDLDELRTSVEDRVSREIDRAVAQTREAEVRSRRDLLAAADREAAASSARFLQREMPEAVSLPDPRATLEYALSRAPAGSMALEFGVYTGATLAAIVAARGGDVYGFDSFDGLPETWRPGFRAGTFDVREPPEVPGAELVVGLFEDTLPGFLATHPAPVDFLHVDADLYGSAVTVLDLVGPRLRPGSVIVFDEFFNYPGWEAHEARAWQEYVAARPGLGFRYEGYTMDNEQVVIRLT</sequence>